<feature type="domain" description="Glutamine amidotransferase type-2" evidence="6">
    <location>
        <begin position="5"/>
        <end position="216"/>
    </location>
</feature>
<dbReference type="RefSeq" id="WP_212902153.1">
    <property type="nucleotide sequence ID" value="NZ_BOPZ01000001.1"/>
</dbReference>
<evidence type="ECO:0000256" key="2">
    <source>
        <dbReference type="ARBA" id="ARBA00005752"/>
    </source>
</evidence>
<reference evidence="7" key="1">
    <citation type="submission" date="2021-03" db="EMBL/GenBank/DDBJ databases">
        <title>Taxonomic study of Clostridium polyendosporum from meadow-gley soil under rice.</title>
        <authorList>
            <person name="Kobayashi H."/>
            <person name="Tanizawa Y."/>
            <person name="Yagura M."/>
        </authorList>
    </citation>
    <scope>NUCLEOTIDE SEQUENCE</scope>
    <source>
        <strain evidence="7">JCM 30710</strain>
    </source>
</reference>
<dbReference type="PROSITE" id="PS51278">
    <property type="entry name" value="GATASE_TYPE_2"/>
    <property type="match status" value="1"/>
</dbReference>
<sequence>MSAICGLMHMDFKAETYDTGIAMLEKFNIYKVDSVRHLMIDNVFMGCGIQYITRESKYETLPAYDQKRELIITADAIIDNRSELLKVFNIKLDSWSKTTDSELILRAYEMWGKDCAKYLIGDFAFVIWDKVKNEIFCARDHVGKRTLYYYYDGNTFAFSTLMNPLFEVQQDVELNDRWIADFLSIDGILHEVECNETIYKGIYQVPPATIITINKNGLCKDLYWDPLKEVKPLRLKKDEEYDKYFKKVFFEAVDCRLRSSGEVGIMLSGGLDSGSVGCIAARNLENEGKRLKAFCSIPMDSYKNINNQYYMSDESEYVEEIIKAYNNIDITYCKSEGKNSSTNIDRFVSILEQPYKTIENLFWNDEILQRASKSGCKVLLSGQYGNCTISFGDFVTNALTLFRDMRYIRLYKEIRAYSRLKKIRRYKIGKALIKVFTPYNIRKLLSSKNEGYDNYADVPANRELIKKWNVDKRLSELKLNEYPQRYYDLYETRKSIVNPIAFSHIGAMETKLSLSHGIIERDPTRDKRVIEFCLSLPTEQFYNDGQDRNLIRRGMKGILPDKIRLNRTRRGLQSADWIERLNDSWKSIKEQLDEYLQLPEIKNYIDVEKVKLKLSTIDSLSGDEKWFSIRLILEALVFSYFLLGFKEEKAKEIIRRETAATK</sequence>
<keyword evidence="4" id="KW-0028">Amino-acid biosynthesis</keyword>
<dbReference type="InterPro" id="IPR001962">
    <property type="entry name" value="Asn_synthase"/>
</dbReference>
<dbReference type="SUPFAM" id="SSF56235">
    <property type="entry name" value="N-terminal nucleophile aminohydrolases (Ntn hydrolases)"/>
    <property type="match status" value="1"/>
</dbReference>
<keyword evidence="8" id="KW-1185">Reference proteome</keyword>
<dbReference type="PANTHER" id="PTHR43284">
    <property type="entry name" value="ASPARAGINE SYNTHETASE (GLUTAMINE-HYDROLYZING)"/>
    <property type="match status" value="1"/>
</dbReference>
<comment type="similarity">
    <text evidence="2">Belongs to the asparagine synthetase family.</text>
</comment>
<comment type="catalytic activity">
    <reaction evidence="5">
        <text>L-aspartate + L-glutamine + ATP + H2O = L-asparagine + L-glutamate + AMP + diphosphate + H(+)</text>
        <dbReference type="Rhea" id="RHEA:12228"/>
        <dbReference type="ChEBI" id="CHEBI:15377"/>
        <dbReference type="ChEBI" id="CHEBI:15378"/>
        <dbReference type="ChEBI" id="CHEBI:29985"/>
        <dbReference type="ChEBI" id="CHEBI:29991"/>
        <dbReference type="ChEBI" id="CHEBI:30616"/>
        <dbReference type="ChEBI" id="CHEBI:33019"/>
        <dbReference type="ChEBI" id="CHEBI:58048"/>
        <dbReference type="ChEBI" id="CHEBI:58359"/>
        <dbReference type="ChEBI" id="CHEBI:456215"/>
        <dbReference type="EC" id="6.3.5.4"/>
    </reaction>
</comment>
<dbReference type="InterPro" id="IPR051786">
    <property type="entry name" value="ASN_synthetase/amidase"/>
</dbReference>
<dbReference type="Gene3D" id="3.60.20.10">
    <property type="entry name" value="Glutamine Phosphoribosylpyrophosphate, subunit 1, domain 1"/>
    <property type="match status" value="1"/>
</dbReference>
<dbReference type="Pfam" id="PF00733">
    <property type="entry name" value="Asn_synthase"/>
    <property type="match status" value="1"/>
</dbReference>
<dbReference type="Gene3D" id="3.40.50.620">
    <property type="entry name" value="HUPs"/>
    <property type="match status" value="2"/>
</dbReference>
<evidence type="ECO:0000313" key="7">
    <source>
        <dbReference type="EMBL" id="GIM27390.1"/>
    </source>
</evidence>
<comment type="caution">
    <text evidence="7">The sequence shown here is derived from an EMBL/GenBank/DDBJ whole genome shotgun (WGS) entry which is preliminary data.</text>
</comment>
<dbReference type="Pfam" id="PF13537">
    <property type="entry name" value="GATase_7"/>
    <property type="match status" value="1"/>
</dbReference>
<dbReference type="CDD" id="cd00712">
    <property type="entry name" value="AsnB"/>
    <property type="match status" value="1"/>
</dbReference>
<evidence type="ECO:0000259" key="6">
    <source>
        <dbReference type="PROSITE" id="PS51278"/>
    </source>
</evidence>
<dbReference type="EMBL" id="BOPZ01000001">
    <property type="protein sequence ID" value="GIM27390.1"/>
    <property type="molecule type" value="Genomic_DNA"/>
</dbReference>
<accession>A0A919VEG0</accession>
<organism evidence="7 8">
    <name type="scientific">Clostridium polyendosporum</name>
    <dbReference type="NCBI Taxonomy" id="69208"/>
    <lineage>
        <taxon>Bacteria</taxon>
        <taxon>Bacillati</taxon>
        <taxon>Bacillota</taxon>
        <taxon>Clostridia</taxon>
        <taxon>Eubacteriales</taxon>
        <taxon>Clostridiaceae</taxon>
        <taxon>Clostridium</taxon>
    </lineage>
</organism>
<dbReference type="InterPro" id="IPR017932">
    <property type="entry name" value="GATase_2_dom"/>
</dbReference>
<evidence type="ECO:0000313" key="8">
    <source>
        <dbReference type="Proteomes" id="UP000679179"/>
    </source>
</evidence>
<evidence type="ECO:0000256" key="3">
    <source>
        <dbReference type="ARBA" id="ARBA00012737"/>
    </source>
</evidence>
<gene>
    <name evidence="7" type="ORF">CPJCM30710_00560</name>
</gene>
<dbReference type="PANTHER" id="PTHR43284:SF1">
    <property type="entry name" value="ASPARAGINE SYNTHETASE"/>
    <property type="match status" value="1"/>
</dbReference>
<dbReference type="InterPro" id="IPR029055">
    <property type="entry name" value="Ntn_hydrolases_N"/>
</dbReference>
<protein>
    <recommendedName>
        <fullName evidence="3">asparagine synthase (glutamine-hydrolyzing)</fullName>
        <ecNumber evidence="3">6.3.5.4</ecNumber>
    </recommendedName>
</protein>
<comment type="pathway">
    <text evidence="1">Amino-acid biosynthesis; L-asparagine biosynthesis; L-asparagine from L-aspartate (L-Gln route): step 1/1.</text>
</comment>
<dbReference type="AlphaFoldDB" id="A0A919VEG0"/>
<evidence type="ECO:0000256" key="4">
    <source>
        <dbReference type="ARBA" id="ARBA00022888"/>
    </source>
</evidence>
<dbReference type="GO" id="GO:0004066">
    <property type="term" value="F:asparagine synthase (glutamine-hydrolyzing) activity"/>
    <property type="evidence" value="ECO:0007669"/>
    <property type="project" value="UniProtKB-EC"/>
</dbReference>
<dbReference type="GO" id="GO:0006529">
    <property type="term" value="P:asparagine biosynthetic process"/>
    <property type="evidence" value="ECO:0007669"/>
    <property type="project" value="UniProtKB-KW"/>
</dbReference>
<dbReference type="InterPro" id="IPR033738">
    <property type="entry name" value="AsnB_N"/>
</dbReference>
<evidence type="ECO:0000256" key="5">
    <source>
        <dbReference type="ARBA" id="ARBA00048741"/>
    </source>
</evidence>
<name>A0A919VEG0_9CLOT</name>
<proteinExistence type="inferred from homology"/>
<dbReference type="Proteomes" id="UP000679179">
    <property type="component" value="Unassembled WGS sequence"/>
</dbReference>
<keyword evidence="4" id="KW-0061">Asparagine biosynthesis</keyword>
<dbReference type="InterPro" id="IPR014729">
    <property type="entry name" value="Rossmann-like_a/b/a_fold"/>
</dbReference>
<evidence type="ECO:0000256" key="1">
    <source>
        <dbReference type="ARBA" id="ARBA00005187"/>
    </source>
</evidence>
<dbReference type="EC" id="6.3.5.4" evidence="3"/>
<dbReference type="SUPFAM" id="SSF52402">
    <property type="entry name" value="Adenine nucleotide alpha hydrolases-like"/>
    <property type="match status" value="1"/>
</dbReference>